<evidence type="ECO:0000313" key="2">
    <source>
        <dbReference type="Proteomes" id="UP000007093"/>
    </source>
</evidence>
<dbReference type="Proteomes" id="UP000007093">
    <property type="component" value="Chromosome"/>
</dbReference>
<dbReference type="EMBL" id="CP003058">
    <property type="protein sequence ID" value="AEQ23491.1"/>
    <property type="molecule type" value="Genomic_DNA"/>
</dbReference>
<evidence type="ECO:0000313" key="1">
    <source>
        <dbReference type="EMBL" id="AEQ23491.1"/>
    </source>
</evidence>
<sequence>MWNQTFRSLIFLKDEMSSNHLITPVLLSSGFTLETANPVPPYQGGEPKAT</sequence>
<dbReference type="AlphaFoldDB" id="G4Q709"/>
<accession>G4Q709</accession>
<gene>
    <name evidence="1" type="ordered locus">Acin_2299</name>
</gene>
<organism evidence="1 2">
    <name type="scientific">Acidaminococcus intestini (strain RyC-MR95)</name>
    <dbReference type="NCBI Taxonomy" id="568816"/>
    <lineage>
        <taxon>Bacteria</taxon>
        <taxon>Bacillati</taxon>
        <taxon>Bacillota</taxon>
        <taxon>Negativicutes</taxon>
        <taxon>Acidaminococcales</taxon>
        <taxon>Acidaminococcaceae</taxon>
        <taxon>Acidaminococcus</taxon>
    </lineage>
</organism>
<protein>
    <submittedName>
        <fullName evidence="1">Uncharacterized protein</fullName>
    </submittedName>
</protein>
<dbReference type="InParanoid" id="G4Q709"/>
<proteinExistence type="predicted"/>
<dbReference type="HOGENOM" id="CLU_3113493_0_0_9"/>
<reference evidence="1 2" key="1">
    <citation type="journal article" date="2011" name="J. Bacteriol.">
        <title>Complete genome sequence of Acidaminococcus intestini RYC-MR95, a Gram-negative bacterium from the phylum Firmicutes.</title>
        <authorList>
            <person name="D'Auria G."/>
            <person name="Galan J.C."/>
            <person name="Rodriguez-Alcayna M."/>
            <person name="Moya A."/>
            <person name="Baquero F."/>
            <person name="Latorre A."/>
        </authorList>
    </citation>
    <scope>NUCLEOTIDE SEQUENCE [LARGE SCALE GENOMIC DNA]</scope>
    <source>
        <strain evidence="1 2">RyC-MR95</strain>
    </source>
</reference>
<keyword evidence="2" id="KW-1185">Reference proteome</keyword>
<dbReference type="KEGG" id="ain:Acin_2299"/>
<name>G4Q709_ACIIR</name>
<dbReference type="PATRIC" id="fig|568816.4.peg.2228"/>